<dbReference type="EMBL" id="MT143137">
    <property type="protein sequence ID" value="QJA93284.1"/>
    <property type="molecule type" value="Genomic_DNA"/>
</dbReference>
<accession>A0A6M3LIX0</accession>
<evidence type="ECO:0000313" key="2">
    <source>
        <dbReference type="EMBL" id="QJA93284.1"/>
    </source>
</evidence>
<evidence type="ECO:0008006" key="3">
    <source>
        <dbReference type="Google" id="ProtNLM"/>
    </source>
</evidence>
<dbReference type="AlphaFoldDB" id="A0A6M3LIX0"/>
<dbReference type="PROSITE" id="PS51257">
    <property type="entry name" value="PROKAR_LIPOPROTEIN"/>
    <property type="match status" value="1"/>
</dbReference>
<sequence length="86" mass="9967">MNRTIIIFSLFLFLGCAISPVPKENLFFPLKNGGYFILPKELITKELYFTNEEMTNMEKWHKKAKKIIEYYNNKKKAGCPAGEICG</sequence>
<protein>
    <recommendedName>
        <fullName evidence="3">Lipoprotein</fullName>
    </recommendedName>
</protein>
<name>A0A6M3LIX0_9ZZZZ</name>
<proteinExistence type="predicted"/>
<organism evidence="2">
    <name type="scientific">viral metagenome</name>
    <dbReference type="NCBI Taxonomy" id="1070528"/>
    <lineage>
        <taxon>unclassified sequences</taxon>
        <taxon>metagenomes</taxon>
        <taxon>organismal metagenomes</taxon>
    </lineage>
</organism>
<dbReference type="EMBL" id="MT142145">
    <property type="protein sequence ID" value="QJA75171.1"/>
    <property type="molecule type" value="Genomic_DNA"/>
</dbReference>
<gene>
    <name evidence="1" type="ORF">MM415A01862_0006</name>
    <name evidence="2" type="ORF">MM415B04288_0005</name>
</gene>
<reference evidence="2" key="1">
    <citation type="submission" date="2020-03" db="EMBL/GenBank/DDBJ databases">
        <title>The deep terrestrial virosphere.</title>
        <authorList>
            <person name="Holmfeldt K."/>
            <person name="Nilsson E."/>
            <person name="Simone D."/>
            <person name="Lopez-Fernandez M."/>
            <person name="Wu X."/>
            <person name="de Brujin I."/>
            <person name="Lundin D."/>
            <person name="Andersson A."/>
            <person name="Bertilsson S."/>
            <person name="Dopson M."/>
        </authorList>
    </citation>
    <scope>NUCLEOTIDE SEQUENCE</scope>
    <source>
        <strain evidence="1">MM415A01862</strain>
        <strain evidence="2">MM415B04288</strain>
    </source>
</reference>
<evidence type="ECO:0000313" key="1">
    <source>
        <dbReference type="EMBL" id="QJA75171.1"/>
    </source>
</evidence>